<evidence type="ECO:0000256" key="7">
    <source>
        <dbReference type="ARBA" id="ARBA00022490"/>
    </source>
</evidence>
<feature type="domain" description="Rab3GAP catalytic subunit conserved" evidence="11">
    <location>
        <begin position="688"/>
        <end position="868"/>
    </location>
</feature>
<keyword evidence="6" id="KW-0343">GTPase activation</keyword>
<evidence type="ECO:0000256" key="3">
    <source>
        <dbReference type="ARBA" id="ARBA00004496"/>
    </source>
</evidence>
<evidence type="ECO:0000256" key="6">
    <source>
        <dbReference type="ARBA" id="ARBA00022468"/>
    </source>
</evidence>
<keyword evidence="14" id="KW-1185">Reference proteome</keyword>
<feature type="compositionally biased region" description="Acidic residues" evidence="10">
    <location>
        <begin position="627"/>
        <end position="639"/>
    </location>
</feature>
<dbReference type="EnsemblMetazoa" id="XM_038193286.1">
    <property type="protein sequence ID" value="XP_038049214.1"/>
    <property type="gene ID" value="LOC119722886"/>
</dbReference>
<feature type="region of interest" description="Disordered" evidence="10">
    <location>
        <begin position="546"/>
        <end position="652"/>
    </location>
</feature>
<dbReference type="OrthoDB" id="17346at2759"/>
<evidence type="ECO:0000256" key="2">
    <source>
        <dbReference type="ARBA" id="ARBA00004240"/>
    </source>
</evidence>
<dbReference type="GO" id="GO:0005096">
    <property type="term" value="F:GTPase activator activity"/>
    <property type="evidence" value="ECO:0007669"/>
    <property type="project" value="UniProtKB-KW"/>
</dbReference>
<comment type="subcellular location">
    <subcellularLocation>
        <location evidence="3">Cytoplasm</location>
    </subcellularLocation>
    <subcellularLocation>
        <location evidence="2">Endoplasmic reticulum</location>
    </subcellularLocation>
    <subcellularLocation>
        <location evidence="1">Golgi apparatus</location>
        <location evidence="1">cis-Golgi network</location>
    </subcellularLocation>
</comment>
<evidence type="ECO:0000256" key="9">
    <source>
        <dbReference type="ARBA" id="ARBA00023034"/>
    </source>
</evidence>
<dbReference type="GeneID" id="119722886"/>
<keyword evidence="9" id="KW-0333">Golgi apparatus</keyword>
<dbReference type="GO" id="GO:0005783">
    <property type="term" value="C:endoplasmic reticulum"/>
    <property type="evidence" value="ECO:0007669"/>
    <property type="project" value="UniProtKB-SubCell"/>
</dbReference>
<evidence type="ECO:0000259" key="11">
    <source>
        <dbReference type="Pfam" id="PF13890"/>
    </source>
</evidence>
<sequence length="1085" mass="121905">MRIAPSCDMDTRMADDVEESEVFEITDFTTASEWERFIARLEQIIHDWKLTTYVKGPPLKKGEFSTGEWEEQAESINFATVCFTVTEYHLKQTAVVEGSTQEENEDSLPQAMEDMLLMENDFPPRAHCICRWYGLRHFVVLTPVANSDAVLSESKINLLLSSMAIAVNNTNCLLPIFAQIQQKWRRMYTGICEAPGARTTFDMVHLKRTPHQYGHMEGLINIFKSKIATPISPLPQVKASIRFTYVLHDWTQYAWSLQPPDLDSPLGDEVGYPGFKALPFGAVEDPINELHLSATWPSQAENTIVDNDVYSDLDASQAPQWSVRLRLTEKPQCLLGEYLSAFAELVHNRDSTDQLLGKPAFDDMDDETSEQISQALQRLTDPGRVHLPTLSSVVSRARTRIRSRQKQVEAPISIDTLNELLWHLFPDAANQDESSESCDESEKDDQTEPINVQPEVKEWYRHFKSGPEDGLTYKLAVAMCVVNHSHGGLKAVAHLWQEFVLEMRYRWENVFLIPGLASGNPNMGCCLLHQKLQMLNCCIARKKAREERQASQTESEDMTSRTPGSSDQNIASENQETGSATDDATGSITPFASANQLLGDDPASNEKPRSVSKVSLREGQSVKSDSDSEEEFFECDEDSFPGSPSKNKADLDSSEMEVEEVHFQVGSEALETDRRVAISEANNETRSQKPSGRLRPCGDLKLLNKDELLYIPVTQDPAPMTEDMLEEHAEVLAQLGTTSEGAELRAKMQSACLLSDMQAFKAANPGCELEDFVRWYSPRDWIEDEEEEEDEVEVMEEQEDEEGRAREEGGAREGGASRRRIKGCLSQRMMLPGNTWQEVWSQSKAVTAHLQKRLFDDTKEAEKVLHFLASLRPGEVVLHLLPLIIHAALRRLEEADVEEVPSLQPHFPGLVSKASRVTRAPTQDIRKYEELVKQISLIEEVIARSLSLKAKFLPPKSETETPRHTGALQQFVCDLMDKPEVPVIGAGRGPVGEAIHQLFGAAQRAAHMLPEVEADLQDSPGKVKYSHTHSSVPDFPRPAGREFIFRTVAPRPAPYSQPTPQRMYCVLVDEEFRLAGAFSQDTTFQ</sequence>
<dbReference type="RefSeq" id="XP_038049214.1">
    <property type="nucleotide sequence ID" value="XM_038193286.1"/>
</dbReference>
<proteinExistence type="inferred from homology"/>
<evidence type="ECO:0000313" key="14">
    <source>
        <dbReference type="Proteomes" id="UP000887568"/>
    </source>
</evidence>
<dbReference type="Proteomes" id="UP000887568">
    <property type="component" value="Unplaced"/>
</dbReference>
<feature type="region of interest" description="Disordered" evidence="10">
    <location>
        <begin position="784"/>
        <end position="818"/>
    </location>
</feature>
<dbReference type="InterPro" id="IPR026147">
    <property type="entry name" value="Rab3GAP1_conserved"/>
</dbReference>
<name>A0A913ZCE3_PATMI</name>
<dbReference type="Pfam" id="PF13890">
    <property type="entry name" value="Rab3-GTPase_cat"/>
    <property type="match status" value="1"/>
</dbReference>
<evidence type="ECO:0000313" key="13">
    <source>
        <dbReference type="EnsemblMetazoa" id="XP_038049214.1"/>
    </source>
</evidence>
<dbReference type="InterPro" id="IPR045698">
    <property type="entry name" value="Rab3GAP1_C"/>
</dbReference>
<evidence type="ECO:0000256" key="5">
    <source>
        <dbReference type="ARBA" id="ARBA00015817"/>
    </source>
</evidence>
<dbReference type="PANTHER" id="PTHR21422:SF9">
    <property type="entry name" value="RAB3 GTPASE-ACTIVATING PROTEIN CATALYTIC SUBUNIT"/>
    <property type="match status" value="1"/>
</dbReference>
<evidence type="ECO:0000256" key="4">
    <source>
        <dbReference type="ARBA" id="ARBA00008856"/>
    </source>
</evidence>
<dbReference type="CTD" id="22930"/>
<evidence type="ECO:0000256" key="8">
    <source>
        <dbReference type="ARBA" id="ARBA00022824"/>
    </source>
</evidence>
<dbReference type="AlphaFoldDB" id="A0A913ZCE3"/>
<evidence type="ECO:0000259" key="12">
    <source>
        <dbReference type="Pfam" id="PF19533"/>
    </source>
</evidence>
<protein>
    <recommendedName>
        <fullName evidence="5">Rab3 GTPase-activating protein catalytic subunit</fullName>
    </recommendedName>
</protein>
<dbReference type="Pfam" id="PF19533">
    <property type="entry name" value="Rab3-GAP_cat_C"/>
    <property type="match status" value="1"/>
</dbReference>
<feature type="compositionally biased region" description="Polar residues" evidence="10">
    <location>
        <begin position="560"/>
        <end position="596"/>
    </location>
</feature>
<dbReference type="PANTHER" id="PTHR21422">
    <property type="entry name" value="RAB3 GTPASE-ACTIVATING PROTEIN CATALYTIC SUBUNIT"/>
    <property type="match status" value="1"/>
</dbReference>
<organism evidence="13 14">
    <name type="scientific">Patiria miniata</name>
    <name type="common">Bat star</name>
    <name type="synonym">Asterina miniata</name>
    <dbReference type="NCBI Taxonomy" id="46514"/>
    <lineage>
        <taxon>Eukaryota</taxon>
        <taxon>Metazoa</taxon>
        <taxon>Echinodermata</taxon>
        <taxon>Eleutherozoa</taxon>
        <taxon>Asterozoa</taxon>
        <taxon>Asteroidea</taxon>
        <taxon>Valvatacea</taxon>
        <taxon>Valvatida</taxon>
        <taxon>Asterinidae</taxon>
        <taxon>Patiria</taxon>
    </lineage>
</organism>
<accession>A0A913ZCE3</accession>
<keyword evidence="7" id="KW-0963">Cytoplasm</keyword>
<evidence type="ECO:0000256" key="1">
    <source>
        <dbReference type="ARBA" id="ARBA00004222"/>
    </source>
</evidence>
<comment type="similarity">
    <text evidence="4">Belongs to the Rab3-GAP catalytic subunit family.</text>
</comment>
<feature type="compositionally biased region" description="Acidic residues" evidence="10">
    <location>
        <begin position="784"/>
        <end position="802"/>
    </location>
</feature>
<keyword evidence="8" id="KW-0256">Endoplasmic reticulum</keyword>
<feature type="domain" description="Rab3GAP catalytic subunit C-terminal" evidence="12">
    <location>
        <begin position="880"/>
        <end position="1084"/>
    </location>
</feature>
<reference evidence="13" key="1">
    <citation type="submission" date="2022-11" db="UniProtKB">
        <authorList>
            <consortium name="EnsemblMetazoa"/>
        </authorList>
    </citation>
    <scope>IDENTIFICATION</scope>
</reference>
<evidence type="ECO:0000256" key="10">
    <source>
        <dbReference type="SAM" id="MobiDB-lite"/>
    </source>
</evidence>
<dbReference type="GO" id="GO:0005794">
    <property type="term" value="C:Golgi apparatus"/>
    <property type="evidence" value="ECO:0007669"/>
    <property type="project" value="UniProtKB-SubCell"/>
</dbReference>
<dbReference type="OMA" id="KYAKHRR"/>
<dbReference type="InterPro" id="IPR045700">
    <property type="entry name" value="Rab3GAP1"/>
</dbReference>